<keyword evidence="8" id="KW-0479">Metal-binding</keyword>
<evidence type="ECO:0000256" key="7">
    <source>
        <dbReference type="ARBA" id="ARBA00022722"/>
    </source>
</evidence>
<keyword evidence="9" id="KW-0378">Hydrolase</keyword>
<dbReference type="PRINTS" id="PR02086">
    <property type="entry name" value="PUTNUCHARBI1"/>
</dbReference>
<comment type="cofactor">
    <cofactor evidence="1">
        <name>a divalent metal cation</name>
        <dbReference type="ChEBI" id="CHEBI:60240"/>
    </cofactor>
</comment>
<keyword evidence="6" id="KW-0963">Cytoplasm</keyword>
<keyword evidence="10" id="KW-0539">Nucleus</keyword>
<dbReference type="AlphaFoldDB" id="A0AA36M8S3"/>
<dbReference type="PANTHER" id="PTHR22930:SF85">
    <property type="entry name" value="GH03217P-RELATED"/>
    <property type="match status" value="1"/>
</dbReference>
<evidence type="ECO:0000256" key="13">
    <source>
        <dbReference type="SAM" id="MobiDB-lite"/>
    </source>
</evidence>
<keyword evidence="7" id="KW-0540">Nuclease</keyword>
<evidence type="ECO:0000256" key="8">
    <source>
        <dbReference type="ARBA" id="ARBA00022723"/>
    </source>
</evidence>
<evidence type="ECO:0000256" key="5">
    <source>
        <dbReference type="ARBA" id="ARBA00015519"/>
    </source>
</evidence>
<evidence type="ECO:0000256" key="11">
    <source>
        <dbReference type="ARBA" id="ARBA00030126"/>
    </source>
</evidence>
<evidence type="ECO:0000313" key="15">
    <source>
        <dbReference type="EMBL" id="CAJ0601848.1"/>
    </source>
</evidence>
<feature type="domain" description="DDE Tnp4" evidence="14">
    <location>
        <begin position="193"/>
        <end position="325"/>
    </location>
</feature>
<dbReference type="InterPro" id="IPR026103">
    <property type="entry name" value="HARBI1_animal"/>
</dbReference>
<evidence type="ECO:0000256" key="9">
    <source>
        <dbReference type="ARBA" id="ARBA00022801"/>
    </source>
</evidence>
<feature type="compositionally biased region" description="Polar residues" evidence="13">
    <location>
        <begin position="1"/>
        <end position="11"/>
    </location>
</feature>
<name>A0AA36M8S3_CYLNA</name>
<dbReference type="Pfam" id="PF13359">
    <property type="entry name" value="DDE_Tnp_4"/>
    <property type="match status" value="1"/>
</dbReference>
<dbReference type="PANTHER" id="PTHR22930">
    <property type="match status" value="1"/>
</dbReference>
<evidence type="ECO:0000259" key="14">
    <source>
        <dbReference type="Pfam" id="PF13359"/>
    </source>
</evidence>
<organism evidence="15 16">
    <name type="scientific">Cylicocyclus nassatus</name>
    <name type="common">Nematode worm</name>
    <dbReference type="NCBI Taxonomy" id="53992"/>
    <lineage>
        <taxon>Eukaryota</taxon>
        <taxon>Metazoa</taxon>
        <taxon>Ecdysozoa</taxon>
        <taxon>Nematoda</taxon>
        <taxon>Chromadorea</taxon>
        <taxon>Rhabditida</taxon>
        <taxon>Rhabditina</taxon>
        <taxon>Rhabditomorpha</taxon>
        <taxon>Strongyloidea</taxon>
        <taxon>Strongylidae</taxon>
        <taxon>Cylicocyclus</taxon>
    </lineage>
</organism>
<comment type="caution">
    <text evidence="15">The sequence shown here is derived from an EMBL/GenBank/DDBJ whole genome shotgun (WGS) entry which is preliminary data.</text>
</comment>
<dbReference type="GO" id="GO:0005634">
    <property type="term" value="C:nucleus"/>
    <property type="evidence" value="ECO:0007669"/>
    <property type="project" value="UniProtKB-SubCell"/>
</dbReference>
<comment type="similarity">
    <text evidence="4">Belongs to the HARBI1 family.</text>
</comment>
<dbReference type="GO" id="GO:0016787">
    <property type="term" value="F:hydrolase activity"/>
    <property type="evidence" value="ECO:0007669"/>
    <property type="project" value="UniProtKB-KW"/>
</dbReference>
<dbReference type="InterPro" id="IPR027806">
    <property type="entry name" value="HARBI1_dom"/>
</dbReference>
<gene>
    <name evidence="15" type="ORF">CYNAS_LOCUS13831</name>
</gene>
<evidence type="ECO:0000313" key="16">
    <source>
        <dbReference type="Proteomes" id="UP001176961"/>
    </source>
</evidence>
<dbReference type="InterPro" id="IPR045249">
    <property type="entry name" value="HARBI1-like"/>
</dbReference>
<feature type="region of interest" description="Disordered" evidence="13">
    <location>
        <begin position="1"/>
        <end position="52"/>
    </location>
</feature>
<dbReference type="GO" id="GO:0005737">
    <property type="term" value="C:cytoplasm"/>
    <property type="evidence" value="ECO:0007669"/>
    <property type="project" value="UniProtKB-SubCell"/>
</dbReference>
<evidence type="ECO:0000256" key="3">
    <source>
        <dbReference type="ARBA" id="ARBA00004496"/>
    </source>
</evidence>
<dbReference type="Proteomes" id="UP001176961">
    <property type="component" value="Unassembled WGS sequence"/>
</dbReference>
<accession>A0AA36M8S3</accession>
<protein>
    <recommendedName>
        <fullName evidence="5">Putative nuclease HARBI1</fullName>
    </recommendedName>
    <alternativeName>
        <fullName evidence="11">Harbinger transposase-derived nuclease</fullName>
    </alternativeName>
</protein>
<evidence type="ECO:0000256" key="12">
    <source>
        <dbReference type="ARBA" id="ARBA00045850"/>
    </source>
</evidence>
<dbReference type="GO" id="GO:0004518">
    <property type="term" value="F:nuclease activity"/>
    <property type="evidence" value="ECO:0007669"/>
    <property type="project" value="UniProtKB-KW"/>
</dbReference>
<comment type="function">
    <text evidence="12">Transposase-derived protein that may have nuclease activity. Does not have transposase activity.</text>
</comment>
<reference evidence="15" key="1">
    <citation type="submission" date="2023-07" db="EMBL/GenBank/DDBJ databases">
        <authorList>
            <consortium name="CYATHOMIX"/>
        </authorList>
    </citation>
    <scope>NUCLEOTIDE SEQUENCE</scope>
    <source>
        <strain evidence="15">N/A</strain>
    </source>
</reference>
<dbReference type="EMBL" id="CATQJL010000305">
    <property type="protein sequence ID" value="CAJ0601848.1"/>
    <property type="molecule type" value="Genomic_DNA"/>
</dbReference>
<evidence type="ECO:0000256" key="2">
    <source>
        <dbReference type="ARBA" id="ARBA00004123"/>
    </source>
</evidence>
<comment type="subcellular location">
    <subcellularLocation>
        <location evidence="3">Cytoplasm</location>
    </subcellularLocation>
    <subcellularLocation>
        <location evidence="2">Nucleus</location>
    </subcellularLocation>
</comment>
<evidence type="ECO:0000256" key="10">
    <source>
        <dbReference type="ARBA" id="ARBA00023242"/>
    </source>
</evidence>
<proteinExistence type="inferred from homology"/>
<evidence type="ECO:0000256" key="6">
    <source>
        <dbReference type="ARBA" id="ARBA00022490"/>
    </source>
</evidence>
<sequence length="373" mass="42033">MEELGSSTSGEVESMEELYSTSSEEEEVEATGAGGMRESEERQGELVQEEGEGAVVAEGRRKARVFAERAFPFEVSDDVAFKKDYRFSKRVFYEICDLVKDKLQRSTERSKPLSIPQQVAICLNLLGRNTKQRDSARMAGCDQATVSRVLANFVEALCSCAQNYIFWPGEEERRRISGDIFDAYKLPNIVGFIDGSHVRIATPHENEGDYVNRKQFHSINVGLICDDKLRFRWESQLYRDMKNGRKPGCLVGDSAYMAENFLIKVVENPTTQAENRYNRAVCAARSHIERAIGVLKAQFKILGEECRYKPELATKIIVACVVLRNIAIGGNESIDEFEVEAEETTGDDPDSSTEPTSLTGRAHIRRIISDYFM</sequence>
<dbReference type="GO" id="GO:0046872">
    <property type="term" value="F:metal ion binding"/>
    <property type="evidence" value="ECO:0007669"/>
    <property type="project" value="UniProtKB-KW"/>
</dbReference>
<keyword evidence="16" id="KW-1185">Reference proteome</keyword>
<evidence type="ECO:0000256" key="1">
    <source>
        <dbReference type="ARBA" id="ARBA00001968"/>
    </source>
</evidence>
<evidence type="ECO:0000256" key="4">
    <source>
        <dbReference type="ARBA" id="ARBA00006958"/>
    </source>
</evidence>